<comment type="caution">
    <text evidence="1">The sequence shown here is derived from an EMBL/GenBank/DDBJ whole genome shotgun (WGS) entry which is preliminary data.</text>
</comment>
<accession>A0AAV0VFS2</accession>
<protein>
    <recommendedName>
        <fullName evidence="3">Phorbol-ester/DAG-type domain-containing protein</fullName>
    </recommendedName>
</protein>
<organism evidence="1 2">
    <name type="scientific">Macrosiphum euphorbiae</name>
    <name type="common">potato aphid</name>
    <dbReference type="NCBI Taxonomy" id="13131"/>
    <lineage>
        <taxon>Eukaryota</taxon>
        <taxon>Metazoa</taxon>
        <taxon>Ecdysozoa</taxon>
        <taxon>Arthropoda</taxon>
        <taxon>Hexapoda</taxon>
        <taxon>Insecta</taxon>
        <taxon>Pterygota</taxon>
        <taxon>Neoptera</taxon>
        <taxon>Paraneoptera</taxon>
        <taxon>Hemiptera</taxon>
        <taxon>Sternorrhyncha</taxon>
        <taxon>Aphidomorpha</taxon>
        <taxon>Aphidoidea</taxon>
        <taxon>Aphididae</taxon>
        <taxon>Macrosiphini</taxon>
        <taxon>Macrosiphum</taxon>
    </lineage>
</organism>
<reference evidence="1 2" key="1">
    <citation type="submission" date="2023-01" db="EMBL/GenBank/DDBJ databases">
        <authorList>
            <person name="Whitehead M."/>
        </authorList>
    </citation>
    <scope>NUCLEOTIDE SEQUENCE [LARGE SCALE GENOMIC DNA]</scope>
</reference>
<dbReference type="Proteomes" id="UP001160148">
    <property type="component" value="Unassembled WGS sequence"/>
</dbReference>
<dbReference type="EMBL" id="CARXXK010000001">
    <property type="protein sequence ID" value="CAI6343073.1"/>
    <property type="molecule type" value="Genomic_DNA"/>
</dbReference>
<proteinExistence type="predicted"/>
<gene>
    <name evidence="1" type="ORF">MEUPH1_LOCUS390</name>
</gene>
<dbReference type="AlphaFoldDB" id="A0AAV0VFS2"/>
<keyword evidence="2" id="KW-1185">Reference proteome</keyword>
<name>A0AAV0VFS2_9HEMI</name>
<evidence type="ECO:0000313" key="1">
    <source>
        <dbReference type="EMBL" id="CAI6343073.1"/>
    </source>
</evidence>
<evidence type="ECO:0008006" key="3">
    <source>
        <dbReference type="Google" id="ProtNLM"/>
    </source>
</evidence>
<evidence type="ECO:0000313" key="2">
    <source>
        <dbReference type="Proteomes" id="UP001160148"/>
    </source>
</evidence>
<sequence length="123" mass="14315">MFKPIYRCIDCDEYCHRICYKENIINPAENNCNVMMGIIKKNTNQDIDKSVDDEDRLIMTKHCSKETAIGGFVQPVTVVYPSFIQKRCTINRVLEALHKLFPEVMYPPYNGFFFGNSNNTIIH</sequence>